<reference evidence="1" key="1">
    <citation type="submission" date="2014-11" db="EMBL/GenBank/DDBJ databases">
        <authorList>
            <person name="Amaro Gonzalez C."/>
        </authorList>
    </citation>
    <scope>NUCLEOTIDE SEQUENCE</scope>
</reference>
<dbReference type="EMBL" id="GBXM01045587">
    <property type="protein sequence ID" value="JAH62990.1"/>
    <property type="molecule type" value="Transcribed_RNA"/>
</dbReference>
<reference evidence="1" key="2">
    <citation type="journal article" date="2015" name="Fish Shellfish Immunol.">
        <title>Early steps in the European eel (Anguilla anguilla)-Vibrio vulnificus interaction in the gills: Role of the RtxA13 toxin.</title>
        <authorList>
            <person name="Callol A."/>
            <person name="Pajuelo D."/>
            <person name="Ebbesson L."/>
            <person name="Teles M."/>
            <person name="MacKenzie S."/>
            <person name="Amaro C."/>
        </authorList>
    </citation>
    <scope>NUCLEOTIDE SEQUENCE</scope>
</reference>
<evidence type="ECO:0000313" key="1">
    <source>
        <dbReference type="EMBL" id="JAH62990.1"/>
    </source>
</evidence>
<accession>A0A0E9UCP4</accession>
<organism evidence="1">
    <name type="scientific">Anguilla anguilla</name>
    <name type="common">European freshwater eel</name>
    <name type="synonym">Muraena anguilla</name>
    <dbReference type="NCBI Taxonomy" id="7936"/>
    <lineage>
        <taxon>Eukaryota</taxon>
        <taxon>Metazoa</taxon>
        <taxon>Chordata</taxon>
        <taxon>Craniata</taxon>
        <taxon>Vertebrata</taxon>
        <taxon>Euteleostomi</taxon>
        <taxon>Actinopterygii</taxon>
        <taxon>Neopterygii</taxon>
        <taxon>Teleostei</taxon>
        <taxon>Anguilliformes</taxon>
        <taxon>Anguillidae</taxon>
        <taxon>Anguilla</taxon>
    </lineage>
</organism>
<protein>
    <submittedName>
        <fullName evidence="1">Uncharacterized protein</fullName>
    </submittedName>
</protein>
<name>A0A0E9UCP4_ANGAN</name>
<sequence>MLVEDHSHGCVHSSVHIF</sequence>
<dbReference type="AlphaFoldDB" id="A0A0E9UCP4"/>
<proteinExistence type="predicted"/>